<name>A0AAX4J3I0_9PEZI</name>
<feature type="chain" id="PRO_5043948973" evidence="1">
    <location>
        <begin position="17"/>
        <end position="76"/>
    </location>
</feature>
<evidence type="ECO:0000313" key="3">
    <source>
        <dbReference type="Proteomes" id="UP001322277"/>
    </source>
</evidence>
<proteinExistence type="predicted"/>
<keyword evidence="3" id="KW-1185">Reference proteome</keyword>
<dbReference type="GeneID" id="87951414"/>
<accession>A0AAX4J3I0</accession>
<protein>
    <submittedName>
        <fullName evidence="2">Uncharacterized protein</fullName>
    </submittedName>
</protein>
<evidence type="ECO:0000256" key="1">
    <source>
        <dbReference type="SAM" id="SignalP"/>
    </source>
</evidence>
<organism evidence="2 3">
    <name type="scientific">Colletotrichum destructivum</name>
    <dbReference type="NCBI Taxonomy" id="34406"/>
    <lineage>
        <taxon>Eukaryota</taxon>
        <taxon>Fungi</taxon>
        <taxon>Dikarya</taxon>
        <taxon>Ascomycota</taxon>
        <taxon>Pezizomycotina</taxon>
        <taxon>Sordariomycetes</taxon>
        <taxon>Hypocreomycetidae</taxon>
        <taxon>Glomerellales</taxon>
        <taxon>Glomerellaceae</taxon>
        <taxon>Colletotrichum</taxon>
        <taxon>Colletotrichum destructivum species complex</taxon>
    </lineage>
</organism>
<sequence>MQLAVVVAFLVPMSLAAAPWNLSGTCSSGLTCEIDTKYTSPKVICGKWVGKFSGTGTNGKTSCTPAGSMCSYSWTC</sequence>
<dbReference type="KEGG" id="cdet:87951414"/>
<reference evidence="3" key="1">
    <citation type="journal article" date="2023" name="bioRxiv">
        <title>Complete genome of the Medicago anthracnose fungus, Colletotrichum destructivum, reveals a mini-chromosome-like region within a core chromosome.</title>
        <authorList>
            <person name="Lapalu N."/>
            <person name="Simon A."/>
            <person name="Lu A."/>
            <person name="Plaumann P.-L."/>
            <person name="Amselem J."/>
            <person name="Pigne S."/>
            <person name="Auger A."/>
            <person name="Koch C."/>
            <person name="Dallery J.-F."/>
            <person name="O'Connell R.J."/>
        </authorList>
    </citation>
    <scope>NUCLEOTIDE SEQUENCE [LARGE SCALE GENOMIC DNA]</scope>
    <source>
        <strain evidence="3">CBS 520.97</strain>
    </source>
</reference>
<feature type="signal peptide" evidence="1">
    <location>
        <begin position="1"/>
        <end position="16"/>
    </location>
</feature>
<dbReference type="RefSeq" id="XP_062787121.1">
    <property type="nucleotide sequence ID" value="XM_062931070.1"/>
</dbReference>
<evidence type="ECO:0000313" key="2">
    <source>
        <dbReference type="EMBL" id="WQF89900.1"/>
    </source>
</evidence>
<dbReference type="Proteomes" id="UP001322277">
    <property type="component" value="Chromosome 10"/>
</dbReference>
<dbReference type="EMBL" id="CP137314">
    <property type="protein sequence ID" value="WQF89900.1"/>
    <property type="molecule type" value="Genomic_DNA"/>
</dbReference>
<gene>
    <name evidence="2" type="ORF">CDEST_14914</name>
</gene>
<dbReference type="AlphaFoldDB" id="A0AAX4J3I0"/>
<keyword evidence="1" id="KW-0732">Signal</keyword>